<dbReference type="InterPro" id="IPR035906">
    <property type="entry name" value="MetI-like_sf"/>
</dbReference>
<evidence type="ECO:0000313" key="13">
    <source>
        <dbReference type="Proteomes" id="UP000218181"/>
    </source>
</evidence>
<feature type="transmembrane region" description="Helical" evidence="10">
    <location>
        <begin position="162"/>
        <end position="181"/>
    </location>
</feature>
<dbReference type="GO" id="GO:0055085">
    <property type="term" value="P:transmembrane transport"/>
    <property type="evidence" value="ECO:0007669"/>
    <property type="project" value="InterPro"/>
</dbReference>
<dbReference type="InterPro" id="IPR025966">
    <property type="entry name" value="OppC_N"/>
</dbReference>
<comment type="similarity">
    <text evidence="9">Belongs to the binding-protein-dependent transport system permease family. OppBC subfamily.</text>
</comment>
<dbReference type="Proteomes" id="UP000218181">
    <property type="component" value="Unassembled WGS sequence"/>
</dbReference>
<dbReference type="NCBIfam" id="NF043080">
    <property type="entry name" value="MMSYN1_0166"/>
    <property type="match status" value="1"/>
</dbReference>
<organism evidence="12 13">
    <name type="scientific">Lactococcus fujiensis JCM 16395</name>
    <dbReference type="NCBI Taxonomy" id="1291764"/>
    <lineage>
        <taxon>Bacteria</taxon>
        <taxon>Bacillati</taxon>
        <taxon>Bacillota</taxon>
        <taxon>Bacilli</taxon>
        <taxon>Lactobacillales</taxon>
        <taxon>Streptococcaceae</taxon>
        <taxon>Lactococcus</taxon>
    </lineage>
</organism>
<keyword evidence="7 10" id="KW-1133">Transmembrane helix</keyword>
<feature type="transmembrane region" description="Helical" evidence="10">
    <location>
        <begin position="213"/>
        <end position="232"/>
    </location>
</feature>
<dbReference type="Pfam" id="PF00528">
    <property type="entry name" value="BPD_transp_1"/>
    <property type="match status" value="1"/>
</dbReference>
<evidence type="ECO:0000256" key="8">
    <source>
        <dbReference type="ARBA" id="ARBA00023136"/>
    </source>
</evidence>
<protein>
    <recommendedName>
        <fullName evidence="11">ABC transmembrane type-1 domain-containing protein</fullName>
    </recommendedName>
</protein>
<accession>A0A2A5RNK2</accession>
<feature type="transmembrane region" description="Helical" evidence="10">
    <location>
        <begin position="35"/>
        <end position="56"/>
    </location>
</feature>
<keyword evidence="5" id="KW-0571">Peptide transport</keyword>
<evidence type="ECO:0000256" key="5">
    <source>
        <dbReference type="ARBA" id="ARBA00022856"/>
    </source>
</evidence>
<dbReference type="RefSeq" id="WP_425435544.1">
    <property type="nucleotide sequence ID" value="NZ_JXJU01000002.1"/>
</dbReference>
<feature type="transmembrane region" description="Helical" evidence="10">
    <location>
        <begin position="104"/>
        <end position="126"/>
    </location>
</feature>
<gene>
    <name evidence="12" type="ORF">RT41_GL000721</name>
</gene>
<dbReference type="PANTHER" id="PTHR43386:SF24">
    <property type="entry name" value="OLIGOPEPTIDE TRANSPORT SYSTEM PERMEASE PROTEIN AMID"/>
    <property type="match status" value="1"/>
</dbReference>
<evidence type="ECO:0000256" key="9">
    <source>
        <dbReference type="ARBA" id="ARBA00024202"/>
    </source>
</evidence>
<keyword evidence="2 10" id="KW-0813">Transport</keyword>
<evidence type="ECO:0000256" key="4">
    <source>
        <dbReference type="ARBA" id="ARBA00022692"/>
    </source>
</evidence>
<comment type="subcellular location">
    <subcellularLocation>
        <location evidence="1 10">Cell membrane</location>
        <topology evidence="1 10">Multi-pass membrane protein</topology>
    </subcellularLocation>
</comment>
<keyword evidence="3" id="KW-1003">Cell membrane</keyword>
<evidence type="ECO:0000256" key="3">
    <source>
        <dbReference type="ARBA" id="ARBA00022475"/>
    </source>
</evidence>
<dbReference type="InterPro" id="IPR054864">
    <property type="entry name" value="OppC_permease"/>
</dbReference>
<keyword evidence="4 10" id="KW-0812">Transmembrane</keyword>
<evidence type="ECO:0000256" key="6">
    <source>
        <dbReference type="ARBA" id="ARBA00022927"/>
    </source>
</evidence>
<dbReference type="CDD" id="cd06261">
    <property type="entry name" value="TM_PBP2"/>
    <property type="match status" value="1"/>
</dbReference>
<comment type="caution">
    <text evidence="12">The sequence shown here is derived from an EMBL/GenBank/DDBJ whole genome shotgun (WGS) entry which is preliminary data.</text>
</comment>
<sequence>MFELTKYDELESERIDSPVYSYWRSVFRKFFSSKLTIVMLIIMLIIVLLSFIQPMFSGYSFMNTGNINDFSARYNPPSLKYWFGTDSNGQSLFDAVWAGARTSILIGFLATIITTILGVVVGAIWGNSPKIDRFMLEVYNVISNVPTLLIVMVLSFSFGNGFWNLLFAMTATSWLGTAYFIRVQVMIIRDREYNLASKTLGTKTWHLVTKNTLPFMVSVIMTMASTSLPGFIGYEVFLSFLGIGLSADTPSLGRMISQYSNNMTNDSYLFWIPVFILALITMALFLVGQSLADASDPKTHL</sequence>
<dbReference type="GO" id="GO:0005886">
    <property type="term" value="C:plasma membrane"/>
    <property type="evidence" value="ECO:0007669"/>
    <property type="project" value="UniProtKB-SubCell"/>
</dbReference>
<feature type="transmembrane region" description="Helical" evidence="10">
    <location>
        <begin position="138"/>
        <end position="156"/>
    </location>
</feature>
<evidence type="ECO:0000256" key="7">
    <source>
        <dbReference type="ARBA" id="ARBA00022989"/>
    </source>
</evidence>
<name>A0A2A5RNK2_9LACT</name>
<evidence type="ECO:0000256" key="1">
    <source>
        <dbReference type="ARBA" id="ARBA00004651"/>
    </source>
</evidence>
<feature type="domain" description="ABC transmembrane type-1" evidence="11">
    <location>
        <begin position="100"/>
        <end position="288"/>
    </location>
</feature>
<evidence type="ECO:0000313" key="12">
    <source>
        <dbReference type="EMBL" id="PCS00931.1"/>
    </source>
</evidence>
<dbReference type="STRING" id="1291764.GCA_001311235_01206"/>
<evidence type="ECO:0000259" key="11">
    <source>
        <dbReference type="PROSITE" id="PS50928"/>
    </source>
</evidence>
<dbReference type="EMBL" id="JXJU01000002">
    <property type="protein sequence ID" value="PCS00931.1"/>
    <property type="molecule type" value="Genomic_DNA"/>
</dbReference>
<dbReference type="PROSITE" id="PS50928">
    <property type="entry name" value="ABC_TM1"/>
    <property type="match status" value="1"/>
</dbReference>
<dbReference type="Pfam" id="PF12911">
    <property type="entry name" value="OppC_N"/>
    <property type="match status" value="1"/>
</dbReference>
<evidence type="ECO:0000256" key="10">
    <source>
        <dbReference type="RuleBase" id="RU363032"/>
    </source>
</evidence>
<dbReference type="GO" id="GO:0015833">
    <property type="term" value="P:peptide transport"/>
    <property type="evidence" value="ECO:0007669"/>
    <property type="project" value="UniProtKB-KW"/>
</dbReference>
<dbReference type="InterPro" id="IPR050366">
    <property type="entry name" value="BP-dependent_transpt_permease"/>
</dbReference>
<dbReference type="PANTHER" id="PTHR43386">
    <property type="entry name" value="OLIGOPEPTIDE TRANSPORT SYSTEM PERMEASE PROTEIN APPC"/>
    <property type="match status" value="1"/>
</dbReference>
<reference evidence="12 13" key="1">
    <citation type="submission" date="2014-12" db="EMBL/GenBank/DDBJ databases">
        <title>Draft genome sequences of 10 type strains of Lactococcus.</title>
        <authorList>
            <person name="Sun Z."/>
            <person name="Zhong Z."/>
            <person name="Liu W."/>
            <person name="Zhang W."/>
            <person name="Zhang H."/>
        </authorList>
    </citation>
    <scope>NUCLEOTIDE SEQUENCE [LARGE SCALE GENOMIC DNA]</scope>
    <source>
        <strain evidence="12 13">JCM 16395</strain>
    </source>
</reference>
<dbReference type="SUPFAM" id="SSF161098">
    <property type="entry name" value="MetI-like"/>
    <property type="match status" value="1"/>
</dbReference>
<feature type="transmembrane region" description="Helical" evidence="10">
    <location>
        <begin position="268"/>
        <end position="288"/>
    </location>
</feature>
<dbReference type="Gene3D" id="1.10.3720.10">
    <property type="entry name" value="MetI-like"/>
    <property type="match status" value="1"/>
</dbReference>
<keyword evidence="13" id="KW-1185">Reference proteome</keyword>
<dbReference type="GO" id="GO:0015031">
    <property type="term" value="P:protein transport"/>
    <property type="evidence" value="ECO:0007669"/>
    <property type="project" value="UniProtKB-KW"/>
</dbReference>
<dbReference type="AlphaFoldDB" id="A0A2A5RNK2"/>
<keyword evidence="6" id="KW-0653">Protein transport</keyword>
<evidence type="ECO:0000256" key="2">
    <source>
        <dbReference type="ARBA" id="ARBA00022448"/>
    </source>
</evidence>
<dbReference type="InterPro" id="IPR000515">
    <property type="entry name" value="MetI-like"/>
</dbReference>
<proteinExistence type="inferred from homology"/>
<keyword evidence="8 10" id="KW-0472">Membrane</keyword>